<dbReference type="RefSeq" id="WP_184091086.1">
    <property type="nucleotide sequence ID" value="NZ_JACIJF010000018.1"/>
</dbReference>
<dbReference type="EMBL" id="JACIJF010000018">
    <property type="protein sequence ID" value="MBB5712508.1"/>
    <property type="molecule type" value="Genomic_DNA"/>
</dbReference>
<keyword evidence="1" id="KW-0812">Transmembrane</keyword>
<evidence type="ECO:0000256" key="1">
    <source>
        <dbReference type="SAM" id="Phobius"/>
    </source>
</evidence>
<evidence type="ECO:0000313" key="2">
    <source>
        <dbReference type="EMBL" id="MBB5712508.1"/>
    </source>
</evidence>
<sequence length="69" mass="7445">MPRRIAAGSFGIAILAFLTWNVSDGVIYLHGNGLSRADHPVGFWLEAIAIAVAGCAAIYWAVIEARHHE</sequence>
<reference evidence="2 3" key="1">
    <citation type="submission" date="2020-08" db="EMBL/GenBank/DDBJ databases">
        <title>Genomic Encyclopedia of Type Strains, Phase IV (KMG-IV): sequencing the most valuable type-strain genomes for metagenomic binning, comparative biology and taxonomic classification.</title>
        <authorList>
            <person name="Goeker M."/>
        </authorList>
    </citation>
    <scope>NUCLEOTIDE SEQUENCE [LARGE SCALE GENOMIC DNA]</scope>
    <source>
        <strain evidence="2 3">DSM 26736</strain>
    </source>
</reference>
<dbReference type="Proteomes" id="UP000527143">
    <property type="component" value="Unassembled WGS sequence"/>
</dbReference>
<evidence type="ECO:0000313" key="3">
    <source>
        <dbReference type="Proteomes" id="UP000527143"/>
    </source>
</evidence>
<accession>A0A840YS52</accession>
<feature type="transmembrane region" description="Helical" evidence="1">
    <location>
        <begin position="41"/>
        <end position="63"/>
    </location>
</feature>
<organism evidence="2 3">
    <name type="scientific">Sphingomonas xinjiangensis</name>
    <dbReference type="NCBI Taxonomy" id="643568"/>
    <lineage>
        <taxon>Bacteria</taxon>
        <taxon>Pseudomonadati</taxon>
        <taxon>Pseudomonadota</taxon>
        <taxon>Alphaproteobacteria</taxon>
        <taxon>Sphingomonadales</taxon>
        <taxon>Sphingomonadaceae</taxon>
        <taxon>Sphingomonas</taxon>
    </lineage>
</organism>
<proteinExistence type="predicted"/>
<protein>
    <submittedName>
        <fullName evidence="2">Uncharacterized protein</fullName>
    </submittedName>
</protein>
<keyword evidence="1" id="KW-1133">Transmembrane helix</keyword>
<gene>
    <name evidence="2" type="ORF">FHT02_003768</name>
</gene>
<dbReference type="AlphaFoldDB" id="A0A840YS52"/>
<keyword evidence="1" id="KW-0472">Membrane</keyword>
<comment type="caution">
    <text evidence="2">The sequence shown here is derived from an EMBL/GenBank/DDBJ whole genome shotgun (WGS) entry which is preliminary data.</text>
</comment>
<name>A0A840YS52_9SPHN</name>
<keyword evidence="3" id="KW-1185">Reference proteome</keyword>